<protein>
    <recommendedName>
        <fullName evidence="5">Magnesium transporter CorA-like family protein</fullName>
    </recommendedName>
</protein>
<name>A0ABP0U473_9BRYO</name>
<feature type="region of interest" description="Disordered" evidence="1">
    <location>
        <begin position="567"/>
        <end position="586"/>
    </location>
</feature>
<keyword evidence="2" id="KW-1133">Transmembrane helix</keyword>
<dbReference type="Proteomes" id="UP001497512">
    <property type="component" value="Chromosome 19"/>
</dbReference>
<feature type="region of interest" description="Disordered" evidence="1">
    <location>
        <begin position="84"/>
        <end position="157"/>
    </location>
</feature>
<feature type="transmembrane region" description="Helical" evidence="2">
    <location>
        <begin position="514"/>
        <end position="533"/>
    </location>
</feature>
<organism evidence="3 4">
    <name type="scientific">Sphagnum troendelagicum</name>
    <dbReference type="NCBI Taxonomy" id="128251"/>
    <lineage>
        <taxon>Eukaryota</taxon>
        <taxon>Viridiplantae</taxon>
        <taxon>Streptophyta</taxon>
        <taxon>Embryophyta</taxon>
        <taxon>Bryophyta</taxon>
        <taxon>Sphagnophytina</taxon>
        <taxon>Sphagnopsida</taxon>
        <taxon>Sphagnales</taxon>
        <taxon>Sphagnaceae</taxon>
        <taxon>Sphagnum</taxon>
    </lineage>
</organism>
<keyword evidence="4" id="KW-1185">Reference proteome</keyword>
<dbReference type="InterPro" id="IPR002523">
    <property type="entry name" value="MgTranspt_CorA/ZnTranspt_ZntB"/>
</dbReference>
<sequence>MESPSVGRMRSSHSWPHDMRKGQGKKPVLSSFHELWTDGLLCAYEFIPGAKKRHRVGGKLGEHTGHNNQVKFDAELHVHEPQSLSQLGPLGSDEPSMRSLEAEPHGNEQHNELEGEKRSLASKSGDNQGELKVTNESVSGRWSLPDGRNLQHPRKKEAGTHWVPISWDRLTELVATVQVDAEWLSDDQRSEDDGTLSVANLVTPYLQSRSGPTWWCHVDAHHPYVLSWLANAQWLHPAISAALCDESRLISDRMKYLFYEVPIRVGGGLLFELLGHSVGDPQHQEEDVPVVLRAWHANNFLVTSMHVKGYVSHLNVLGVMEVQDLVSAGGSEAPDSAHAVIAQLANRLARWDDRLFRKHYFGASDEVELKFVSRKEKEDLTLLCIILNQEIRRLSNQVIRVKWALHAREEILYELMTHLKEREPQRILERVRQSTRDMLDEQEAVRTRIFTVQDVMQSNVRAVLQDTSIRTQHNLAIIGGGGLLVSIIVGLFGINVDGIPGNTNAPYAFMEFSVWLLVLGAVVSGVGILFLGMKSPPSEEEVTSRKVELQELVKTFQRAAEANEKVRDSYSFHSSRDEEAINPNLT</sequence>
<evidence type="ECO:0000313" key="3">
    <source>
        <dbReference type="EMBL" id="CAK9212226.1"/>
    </source>
</evidence>
<gene>
    <name evidence="3" type="ORF">CSSPTR1EN2_LOCUS11130</name>
</gene>
<keyword evidence="2" id="KW-0812">Transmembrane</keyword>
<dbReference type="Gene3D" id="3.30.460.20">
    <property type="entry name" value="CorA soluble domain-like"/>
    <property type="match status" value="1"/>
</dbReference>
<feature type="compositionally biased region" description="Basic and acidic residues" evidence="1">
    <location>
        <begin position="100"/>
        <end position="119"/>
    </location>
</feature>
<evidence type="ECO:0000313" key="4">
    <source>
        <dbReference type="Proteomes" id="UP001497512"/>
    </source>
</evidence>
<feature type="region of interest" description="Disordered" evidence="1">
    <location>
        <begin position="1"/>
        <end position="24"/>
    </location>
</feature>
<keyword evidence="2" id="KW-0472">Membrane</keyword>
<evidence type="ECO:0000256" key="2">
    <source>
        <dbReference type="SAM" id="Phobius"/>
    </source>
</evidence>
<dbReference type="PANTHER" id="PTHR46950">
    <property type="entry name" value="MAGNESIUM TRANSPORTER CORA-LIKE FAMILY PROTEIN"/>
    <property type="match status" value="1"/>
</dbReference>
<accession>A0ABP0U473</accession>
<dbReference type="InterPro" id="IPR045861">
    <property type="entry name" value="CorA_cytoplasmic_dom"/>
</dbReference>
<evidence type="ECO:0000256" key="1">
    <source>
        <dbReference type="SAM" id="MobiDB-lite"/>
    </source>
</evidence>
<feature type="compositionally biased region" description="Basic and acidic residues" evidence="1">
    <location>
        <begin position="567"/>
        <end position="579"/>
    </location>
</feature>
<dbReference type="PANTHER" id="PTHR46950:SF2">
    <property type="entry name" value="MAGNESIUM TRANSPORTER CORA-LIKE FAMILY PROTEIN"/>
    <property type="match status" value="1"/>
</dbReference>
<reference evidence="3" key="1">
    <citation type="submission" date="2024-02" db="EMBL/GenBank/DDBJ databases">
        <authorList>
            <consortium name="ELIXIR-Norway"/>
            <consortium name="Elixir Norway"/>
        </authorList>
    </citation>
    <scope>NUCLEOTIDE SEQUENCE</scope>
</reference>
<evidence type="ECO:0008006" key="5">
    <source>
        <dbReference type="Google" id="ProtNLM"/>
    </source>
</evidence>
<feature type="transmembrane region" description="Helical" evidence="2">
    <location>
        <begin position="475"/>
        <end position="494"/>
    </location>
</feature>
<dbReference type="EMBL" id="OZ019911">
    <property type="protein sequence ID" value="CAK9212226.1"/>
    <property type="molecule type" value="Genomic_DNA"/>
</dbReference>
<dbReference type="Pfam" id="PF01544">
    <property type="entry name" value="CorA"/>
    <property type="match status" value="1"/>
</dbReference>
<dbReference type="SUPFAM" id="SSF143865">
    <property type="entry name" value="CorA soluble domain-like"/>
    <property type="match status" value="1"/>
</dbReference>
<proteinExistence type="predicted"/>